<gene>
    <name evidence="5" type="ORF">ACFQS1_17230</name>
</gene>
<organism evidence="5 6">
    <name type="scientific">Paractinoplanes rhizophilus</name>
    <dbReference type="NCBI Taxonomy" id="1416877"/>
    <lineage>
        <taxon>Bacteria</taxon>
        <taxon>Bacillati</taxon>
        <taxon>Actinomycetota</taxon>
        <taxon>Actinomycetes</taxon>
        <taxon>Micromonosporales</taxon>
        <taxon>Micromonosporaceae</taxon>
        <taxon>Paractinoplanes</taxon>
    </lineage>
</organism>
<feature type="chain" id="PRO_5046635957" evidence="3">
    <location>
        <begin position="35"/>
        <end position="1490"/>
    </location>
</feature>
<dbReference type="Gene3D" id="2.60.40.1220">
    <property type="match status" value="2"/>
</dbReference>
<dbReference type="InterPro" id="IPR015914">
    <property type="entry name" value="PAPs_N"/>
</dbReference>
<sequence>MKRTTDRRRRLIPALVACLALVAGVLVAPTAAAAATCPCTIWPSTAVPAVPSDPDTAAVEVGVKFRSDTDGYVTGVRFYKGSANTGTHIGHLWSATGTNLGTVTFTGETASGWQTATFASPIAISGNTTYVASYYAPNGRYAGDEGAFASAGVDNAPLHALRDGADGVNGVYRYGAGGGFPTSSWQSANYWVDVVFNSAATDSTPPTVTATSPAPGAVGVATNATASATLSEPLQTGTVALAVRAGSTTVAGTAAYNAGTRTVTFTPSSALATNTVYTATVSGAKDTAGNTMSAYSWTFTTVESTGTGCPCSIWPATATPATASTNDNSPVEVGVKFRAGAAGYITGLKFYKGSGNTGTHTGSIWSTTGARLSTVTFTGESSTGWQTATLPNPVAITANTTYVASYHTDAGFYASTTNGLSAAVTRGPLTALANGAAGGNGVYRYGASGYPDSTYQSTNYWVDVVFDTTATDTVAPTLITRAPSSGATGVAATTAVTATFSEPVTSSSVTLTGPSGAVAGTAAYNSSTATATFTPSTALAYSTGYTATVSGATDSVGNVMTPVSWSFTTAAAPPPPPDQGPGGPVLVIKSSATGASGFTSFLAEVLRTEGLNEFATTDLATVTAATLSQYDVVLLGQTALTAAQVSMFSTWVTGGGNLIAFRPDAQLAGLLGLSSTSTTLAEGYLKVDTTSSPGAGITDQTVQFHGTADRYTLNGARAVATLYSNATTATTNPAVSLVSVGSNGGQAAAFSFDLPRSLVYTRQGNPAWEGQERDGSSPRRSDDLYFGGTSADWVNLSKVAIPQADEQQRLLANLIGAMNLDRKPLPKFWYFPRSLKAVVVATGDDHAVGGTSARFAQYAANSPANCVVDDWQCARYTSYVFPNAPLTNSQASSFQAQGFEVGLHTNTNCSDFTPSSLSGFYTEQLATWRAKYSSVPGPATNRTHCIVWSDWSSQPSTAGANGIRMDTNYYYWPGSWVADRPGFMTGSGMPMRFSGKTGGLIDVYQAATQMTDESDQSYPFTVNRLLDNAVGSLGYYGAFTANMHTDAGTEFESDQLLASAQARGVPLITAKQLLTWVDGRNASSYSGISLSGNNLSFTVNVGAGANGLTGMVPTLGPGGRTLTTLTRAGSAVSFSRTTIKGVEYAMFTATPGAYVAGYGSSAAALAVTATVLEAGPTTADVTLGGTIAGQTTVEYGTDAARLSAKVVDGTQAAERTVQIEGLKPGTTYWYRVRVTSPGGRTTTVSPLHRLVTEAPDAKAPGISAVTALPRPDGTATVSWRTDESAAALLQVGEKANALADWPGDVEGRQHSATVTGLKPRTMYYYRVRSVDAAGNTTVWPAVDQPAAAFVSAAVGVADYTLAGLRTGKGNHTTVTADGVRLSGNARSGSMVSRVLDAGQMVTWDRLSYQASAPTGTTVRLYVRTGSTSAPGPGWTGWKLAGQGDRVVGGSRYAQYRVELTRDNRDASPVLHGVGITSDAQPLDTPTETQR</sequence>
<evidence type="ECO:0000256" key="2">
    <source>
        <dbReference type="SAM" id="MobiDB-lite"/>
    </source>
</evidence>
<evidence type="ECO:0000313" key="6">
    <source>
        <dbReference type="Proteomes" id="UP001596548"/>
    </source>
</evidence>
<dbReference type="InterPro" id="IPR032812">
    <property type="entry name" value="SbsA_Ig"/>
</dbReference>
<dbReference type="InterPro" id="IPR014755">
    <property type="entry name" value="Cu-Rt/internalin_Ig-like"/>
</dbReference>
<dbReference type="Pfam" id="PF13205">
    <property type="entry name" value="Big_5"/>
    <property type="match status" value="2"/>
</dbReference>
<reference evidence="6" key="1">
    <citation type="journal article" date="2019" name="Int. J. Syst. Evol. Microbiol.">
        <title>The Global Catalogue of Microorganisms (GCM) 10K type strain sequencing project: providing services to taxonomists for standard genome sequencing and annotation.</title>
        <authorList>
            <consortium name="The Broad Institute Genomics Platform"/>
            <consortium name="The Broad Institute Genome Sequencing Center for Infectious Disease"/>
            <person name="Wu L."/>
            <person name="Ma J."/>
        </authorList>
    </citation>
    <scope>NUCLEOTIDE SEQUENCE [LARGE SCALE GENOMIC DNA]</scope>
    <source>
        <strain evidence="6">XZYJT-10</strain>
    </source>
</reference>
<accession>A0ABW2HSC0</accession>
<dbReference type="InterPro" id="IPR029062">
    <property type="entry name" value="Class_I_gatase-like"/>
</dbReference>
<feature type="domain" description="Fibronectin type-III" evidence="4">
    <location>
        <begin position="1164"/>
        <end position="1241"/>
    </location>
</feature>
<dbReference type="InterPro" id="IPR006311">
    <property type="entry name" value="TAT_signal"/>
</dbReference>
<feature type="region of interest" description="Disordered" evidence="2">
    <location>
        <begin position="1467"/>
        <end position="1490"/>
    </location>
</feature>
<evidence type="ECO:0000313" key="5">
    <source>
        <dbReference type="EMBL" id="MFC7275734.1"/>
    </source>
</evidence>
<dbReference type="SUPFAM" id="SSF52317">
    <property type="entry name" value="Class I glutamine amidotransferase-like"/>
    <property type="match status" value="1"/>
</dbReference>
<protein>
    <submittedName>
        <fullName evidence="5">DUF4082 domain-containing protein</fullName>
    </submittedName>
</protein>
<name>A0ABW2HSC0_9ACTN</name>
<comment type="caution">
    <text evidence="5">The sequence shown here is derived from an EMBL/GenBank/DDBJ whole genome shotgun (WGS) entry which is preliminary data.</text>
</comment>
<feature type="compositionally biased region" description="Polar residues" evidence="2">
    <location>
        <begin position="1477"/>
        <end position="1490"/>
    </location>
</feature>
<dbReference type="InterPro" id="IPR013783">
    <property type="entry name" value="Ig-like_fold"/>
</dbReference>
<dbReference type="Gene3D" id="2.60.40.10">
    <property type="entry name" value="Immunoglobulins"/>
    <property type="match status" value="1"/>
</dbReference>
<dbReference type="Pfam" id="PF13313">
    <property type="entry name" value="DUF4082"/>
    <property type="match status" value="2"/>
</dbReference>
<dbReference type="Pfam" id="PF16656">
    <property type="entry name" value="Pur_ac_phosph_N"/>
    <property type="match status" value="1"/>
</dbReference>
<dbReference type="EMBL" id="JBHTBJ010000011">
    <property type="protein sequence ID" value="MFC7275734.1"/>
    <property type="molecule type" value="Genomic_DNA"/>
</dbReference>
<keyword evidence="6" id="KW-1185">Reference proteome</keyword>
<evidence type="ECO:0000259" key="4">
    <source>
        <dbReference type="SMART" id="SM00060"/>
    </source>
</evidence>
<proteinExistence type="predicted"/>
<keyword evidence="1 3" id="KW-0732">Signal</keyword>
<dbReference type="InterPro" id="IPR025141">
    <property type="entry name" value="DUF4082"/>
</dbReference>
<dbReference type="RefSeq" id="WP_378969209.1">
    <property type="nucleotide sequence ID" value="NZ_JBHTBJ010000011.1"/>
</dbReference>
<evidence type="ECO:0000256" key="1">
    <source>
        <dbReference type="ARBA" id="ARBA00022729"/>
    </source>
</evidence>
<dbReference type="InterPro" id="IPR003961">
    <property type="entry name" value="FN3_dom"/>
</dbReference>
<dbReference type="SMART" id="SM00060">
    <property type="entry name" value="FN3"/>
    <property type="match status" value="2"/>
</dbReference>
<dbReference type="PROSITE" id="PS51318">
    <property type="entry name" value="TAT"/>
    <property type="match status" value="1"/>
</dbReference>
<feature type="signal peptide" evidence="3">
    <location>
        <begin position="1"/>
        <end position="34"/>
    </location>
</feature>
<dbReference type="Proteomes" id="UP001596548">
    <property type="component" value="Unassembled WGS sequence"/>
</dbReference>
<feature type="domain" description="Fibronectin type-III" evidence="4">
    <location>
        <begin position="1259"/>
        <end position="1336"/>
    </location>
</feature>
<evidence type="ECO:0000256" key="3">
    <source>
        <dbReference type="SAM" id="SignalP"/>
    </source>
</evidence>